<evidence type="ECO:0000256" key="5">
    <source>
        <dbReference type="SAM" id="Phobius"/>
    </source>
</evidence>
<dbReference type="RefSeq" id="WP_182537030.1">
    <property type="nucleotide sequence ID" value="NZ_JACJIP010000021.1"/>
</dbReference>
<comment type="subcellular location">
    <subcellularLocation>
        <location evidence="1">Membrane</location>
        <topology evidence="1">Multi-pass membrane protein</topology>
    </subcellularLocation>
</comment>
<feature type="domain" description="ABC-2 type transporter transmembrane" evidence="6">
    <location>
        <begin position="21"/>
        <end position="367"/>
    </location>
</feature>
<feature type="transmembrane region" description="Helical" evidence="5">
    <location>
        <begin position="21"/>
        <end position="45"/>
    </location>
</feature>
<keyword evidence="2 5" id="KW-0812">Transmembrane</keyword>
<feature type="transmembrane region" description="Helical" evidence="5">
    <location>
        <begin position="233"/>
        <end position="257"/>
    </location>
</feature>
<organism evidence="7 8">
    <name type="scientific">Fontibacillus solani</name>
    <dbReference type="NCBI Taxonomy" id="1572857"/>
    <lineage>
        <taxon>Bacteria</taxon>
        <taxon>Bacillati</taxon>
        <taxon>Bacillota</taxon>
        <taxon>Bacilli</taxon>
        <taxon>Bacillales</taxon>
        <taxon>Paenibacillaceae</taxon>
        <taxon>Fontibacillus</taxon>
    </lineage>
</organism>
<comment type="caution">
    <text evidence="7">The sequence shown here is derived from an EMBL/GenBank/DDBJ whole genome shotgun (WGS) entry which is preliminary data.</text>
</comment>
<dbReference type="AlphaFoldDB" id="A0A7W3SVF9"/>
<dbReference type="Pfam" id="PF12698">
    <property type="entry name" value="ABC2_membrane_3"/>
    <property type="match status" value="1"/>
</dbReference>
<evidence type="ECO:0000256" key="3">
    <source>
        <dbReference type="ARBA" id="ARBA00022989"/>
    </source>
</evidence>
<evidence type="ECO:0000256" key="1">
    <source>
        <dbReference type="ARBA" id="ARBA00004141"/>
    </source>
</evidence>
<dbReference type="InterPro" id="IPR052902">
    <property type="entry name" value="ABC-2_transporter"/>
</dbReference>
<evidence type="ECO:0000256" key="4">
    <source>
        <dbReference type="ARBA" id="ARBA00023136"/>
    </source>
</evidence>
<keyword evidence="8" id="KW-1185">Reference proteome</keyword>
<evidence type="ECO:0000259" key="6">
    <source>
        <dbReference type="Pfam" id="PF12698"/>
    </source>
</evidence>
<dbReference type="GO" id="GO:0140359">
    <property type="term" value="F:ABC-type transporter activity"/>
    <property type="evidence" value="ECO:0007669"/>
    <property type="project" value="InterPro"/>
</dbReference>
<dbReference type="PANTHER" id="PTHR43027">
    <property type="entry name" value="DOXORUBICIN RESISTANCE ABC TRANSPORTER PERMEASE PROTEIN DRRC-RELATED"/>
    <property type="match status" value="1"/>
</dbReference>
<evidence type="ECO:0000256" key="2">
    <source>
        <dbReference type="ARBA" id="ARBA00022692"/>
    </source>
</evidence>
<gene>
    <name evidence="7" type="ORF">FHR92_003173</name>
</gene>
<accession>A0A7W3SVF9</accession>
<evidence type="ECO:0000313" key="8">
    <source>
        <dbReference type="Proteomes" id="UP000567067"/>
    </source>
</evidence>
<sequence length="384" mass="42980">MMRSFGILIANFFQKMFMEKVVLVNLIALPILLIGILGTSLSSIYNPKPVKHVPIGVVYESGSQQYKPSLEGFFADDEVKELLIATEISSVSEARHKLGEGAYKAVLIVPEDTDLLMSNGEDVELTVLYNEKDTIEQSIIAVTLSTLTDATNSLRLAYEIMPQKENGHQFVFEQLITDSDISGQPKTTAMNYYGVTMTVLVLFYGLSFSINNIHQDFKGNFGVKLRISPIPPIITIISLFTSGVLVSFAQASIVILFSKFVFNVYFGEHMYIIFLITLLGSMFFNVLGLLLGVYINNRKLLNLIINIGIPVMIFIAGGYYRIDLGLFSFISPVTYIQTLYFTYIYQNELLLPYTFTILLVITTGILLSLTMLSKYKGVQVNEDI</sequence>
<dbReference type="PANTHER" id="PTHR43027:SF1">
    <property type="entry name" value="DOXORUBICIN RESISTANCE ABC TRANSPORTER PERMEASE PROTEIN DRRC-RELATED"/>
    <property type="match status" value="1"/>
</dbReference>
<dbReference type="Proteomes" id="UP000567067">
    <property type="component" value="Unassembled WGS sequence"/>
</dbReference>
<keyword evidence="4 5" id="KW-0472">Membrane</keyword>
<dbReference type="GO" id="GO:0016020">
    <property type="term" value="C:membrane"/>
    <property type="evidence" value="ECO:0007669"/>
    <property type="project" value="UniProtKB-SubCell"/>
</dbReference>
<name>A0A7W3SVF9_9BACL</name>
<evidence type="ECO:0000313" key="7">
    <source>
        <dbReference type="EMBL" id="MBA9086693.1"/>
    </source>
</evidence>
<dbReference type="InterPro" id="IPR013525">
    <property type="entry name" value="ABC2_TM"/>
</dbReference>
<dbReference type="EMBL" id="JACJIP010000021">
    <property type="protein sequence ID" value="MBA9086693.1"/>
    <property type="molecule type" value="Genomic_DNA"/>
</dbReference>
<feature type="transmembrane region" description="Helical" evidence="5">
    <location>
        <begin position="192"/>
        <end position="213"/>
    </location>
</feature>
<feature type="transmembrane region" description="Helical" evidence="5">
    <location>
        <begin position="269"/>
        <end position="293"/>
    </location>
</feature>
<protein>
    <submittedName>
        <fullName evidence="7">ABC-2 type transport system permease protein</fullName>
    </submittedName>
</protein>
<proteinExistence type="predicted"/>
<feature type="transmembrane region" description="Helical" evidence="5">
    <location>
        <begin position="300"/>
        <end position="320"/>
    </location>
</feature>
<feature type="transmembrane region" description="Helical" evidence="5">
    <location>
        <begin position="350"/>
        <end position="372"/>
    </location>
</feature>
<reference evidence="7 8" key="1">
    <citation type="submission" date="2020-08" db="EMBL/GenBank/DDBJ databases">
        <title>Genomic Encyclopedia of Type Strains, Phase III (KMG-III): the genomes of soil and plant-associated and newly described type strains.</title>
        <authorList>
            <person name="Whitman W."/>
        </authorList>
    </citation>
    <scope>NUCLEOTIDE SEQUENCE [LARGE SCALE GENOMIC DNA]</scope>
    <source>
        <strain evidence="7 8">CECT 8693</strain>
    </source>
</reference>
<keyword evidence="3 5" id="KW-1133">Transmembrane helix</keyword>